<dbReference type="eggNOG" id="COG0164">
    <property type="taxonomic scope" value="Bacteria"/>
</dbReference>
<dbReference type="InterPro" id="IPR024567">
    <property type="entry name" value="RNase_HII/HIII_dom"/>
</dbReference>
<protein>
    <recommendedName>
        <fullName evidence="7 14">Ribonuclease HII</fullName>
        <shortName evidence="14">RNase HII</shortName>
        <ecNumber evidence="6 14">3.1.26.4</ecNumber>
    </recommendedName>
</protein>
<evidence type="ECO:0000256" key="5">
    <source>
        <dbReference type="ARBA" id="ARBA00007383"/>
    </source>
</evidence>
<evidence type="ECO:0000256" key="15">
    <source>
        <dbReference type="PROSITE-ProRule" id="PRU01319"/>
    </source>
</evidence>
<evidence type="ECO:0000256" key="6">
    <source>
        <dbReference type="ARBA" id="ARBA00012180"/>
    </source>
</evidence>
<keyword evidence="9 14" id="KW-0540">Nuclease</keyword>
<keyword evidence="10 14" id="KW-0479">Metal-binding</keyword>
<dbReference type="NCBIfam" id="NF000594">
    <property type="entry name" value="PRK00015.1-1"/>
    <property type="match status" value="1"/>
</dbReference>
<dbReference type="PATRIC" id="fig|861450.3.peg.1163"/>
<evidence type="ECO:0000256" key="2">
    <source>
        <dbReference type="ARBA" id="ARBA00001946"/>
    </source>
</evidence>
<comment type="catalytic activity">
    <reaction evidence="1 14 15 16">
        <text>Endonucleolytic cleavage to 5'-phosphomonoester.</text>
        <dbReference type="EC" id="3.1.26.4"/>
    </reaction>
</comment>
<keyword evidence="13 14" id="KW-0464">Manganese</keyword>
<comment type="subcellular location">
    <subcellularLocation>
        <location evidence="4 14">Cytoplasm</location>
    </subcellularLocation>
</comment>
<dbReference type="RefSeq" id="WP_006790224.1">
    <property type="nucleotide sequence ID" value="NZ_JH417588.1"/>
</dbReference>
<evidence type="ECO:0000256" key="13">
    <source>
        <dbReference type="ARBA" id="ARBA00023211"/>
    </source>
</evidence>
<dbReference type="GO" id="GO:0006298">
    <property type="term" value="P:mismatch repair"/>
    <property type="evidence" value="ECO:0007669"/>
    <property type="project" value="TreeGrafter"/>
</dbReference>
<dbReference type="EC" id="3.1.26.4" evidence="6 14"/>
<dbReference type="CDD" id="cd07182">
    <property type="entry name" value="RNase_HII_bacteria_HII_like"/>
    <property type="match status" value="1"/>
</dbReference>
<dbReference type="GO" id="GO:0004523">
    <property type="term" value="F:RNA-DNA hybrid ribonuclease activity"/>
    <property type="evidence" value="ECO:0007669"/>
    <property type="project" value="UniProtKB-UniRule"/>
</dbReference>
<evidence type="ECO:0000256" key="8">
    <source>
        <dbReference type="ARBA" id="ARBA00022490"/>
    </source>
</evidence>
<keyword evidence="19" id="KW-1185">Reference proteome</keyword>
<dbReference type="FunFam" id="3.30.420.10:FF:000006">
    <property type="entry name" value="Ribonuclease HII"/>
    <property type="match status" value="1"/>
</dbReference>
<dbReference type="InterPro" id="IPR001352">
    <property type="entry name" value="RNase_HII/HIII"/>
</dbReference>
<feature type="binding site" evidence="14 15">
    <location>
        <position position="173"/>
    </location>
    <ligand>
        <name>a divalent metal cation</name>
        <dbReference type="ChEBI" id="CHEBI:60240"/>
    </ligand>
</feature>
<evidence type="ECO:0000256" key="7">
    <source>
        <dbReference type="ARBA" id="ARBA00019179"/>
    </source>
</evidence>
<feature type="domain" description="RNase H type-2" evidence="17">
    <location>
        <begin position="75"/>
        <end position="263"/>
    </location>
</feature>
<dbReference type="GO" id="GO:0030145">
    <property type="term" value="F:manganese ion binding"/>
    <property type="evidence" value="ECO:0007669"/>
    <property type="project" value="UniProtKB-UniRule"/>
</dbReference>
<dbReference type="GO" id="GO:0005737">
    <property type="term" value="C:cytoplasm"/>
    <property type="evidence" value="ECO:0007669"/>
    <property type="project" value="UniProtKB-SubCell"/>
</dbReference>
<feature type="binding site" evidence="14 15">
    <location>
        <position position="81"/>
    </location>
    <ligand>
        <name>a divalent metal cation</name>
        <dbReference type="ChEBI" id="CHEBI:60240"/>
    </ligand>
</feature>
<dbReference type="PANTHER" id="PTHR10954">
    <property type="entry name" value="RIBONUCLEASE H2 SUBUNIT A"/>
    <property type="match status" value="1"/>
</dbReference>
<dbReference type="GO" id="GO:0003723">
    <property type="term" value="F:RNA binding"/>
    <property type="evidence" value="ECO:0007669"/>
    <property type="project" value="UniProtKB-UniRule"/>
</dbReference>
<comment type="caution">
    <text evidence="18">The sequence shown here is derived from an EMBL/GenBank/DDBJ whole genome shotgun (WGS) entry which is preliminary data.</text>
</comment>
<dbReference type="InterPro" id="IPR012337">
    <property type="entry name" value="RNaseH-like_sf"/>
</dbReference>
<gene>
    <name evidence="14" type="primary">rnhB</name>
    <name evidence="18" type="ORF">HMPREF0080_01248</name>
</gene>
<comment type="cofactor">
    <cofactor evidence="14 15">
        <name>Mn(2+)</name>
        <dbReference type="ChEBI" id="CHEBI:29035"/>
    </cofactor>
    <cofactor evidence="14 15">
        <name>Mg(2+)</name>
        <dbReference type="ChEBI" id="CHEBI:18420"/>
    </cofactor>
    <text evidence="14 15">Manganese or magnesium. Binds 1 divalent metal ion per monomer in the absence of substrate. May bind a second metal ion after substrate binding.</text>
</comment>
<dbReference type="HAMAP" id="MF_00052_B">
    <property type="entry name" value="RNase_HII_B"/>
    <property type="match status" value="1"/>
</dbReference>
<dbReference type="SUPFAM" id="SSF53098">
    <property type="entry name" value="Ribonuclease H-like"/>
    <property type="match status" value="1"/>
</dbReference>
<dbReference type="OrthoDB" id="9803420at2"/>
<comment type="cofactor">
    <cofactor evidence="2">
        <name>Mg(2+)</name>
        <dbReference type="ChEBI" id="CHEBI:18420"/>
    </cofactor>
</comment>
<evidence type="ECO:0000256" key="11">
    <source>
        <dbReference type="ARBA" id="ARBA00022759"/>
    </source>
</evidence>
<comment type="similarity">
    <text evidence="5 14 16">Belongs to the RNase HII family.</text>
</comment>
<evidence type="ECO:0000256" key="12">
    <source>
        <dbReference type="ARBA" id="ARBA00022801"/>
    </source>
</evidence>
<comment type="function">
    <text evidence="3 14 16">Endonuclease that specifically degrades the RNA of RNA-DNA hybrids.</text>
</comment>
<evidence type="ECO:0000256" key="10">
    <source>
        <dbReference type="ARBA" id="ARBA00022723"/>
    </source>
</evidence>
<reference evidence="18 19" key="1">
    <citation type="submission" date="2011-08" db="EMBL/GenBank/DDBJ databases">
        <authorList>
            <person name="Weinstock G."/>
            <person name="Sodergren E."/>
            <person name="Clifton S."/>
            <person name="Fulton L."/>
            <person name="Fulton B."/>
            <person name="Courtney L."/>
            <person name="Fronick C."/>
            <person name="Harrison M."/>
            <person name="Strong C."/>
            <person name="Farmer C."/>
            <person name="Delahaunty K."/>
            <person name="Markovic C."/>
            <person name="Hall O."/>
            <person name="Minx P."/>
            <person name="Tomlinson C."/>
            <person name="Mitreva M."/>
            <person name="Hou S."/>
            <person name="Chen J."/>
            <person name="Wollam A."/>
            <person name="Pepin K.H."/>
            <person name="Johnson M."/>
            <person name="Bhonagiri V."/>
            <person name="Zhang X."/>
            <person name="Suruliraj S."/>
            <person name="Warren W."/>
            <person name="Chinwalla A."/>
            <person name="Mardis E.R."/>
            <person name="Wilson R.K."/>
        </authorList>
    </citation>
    <scope>NUCLEOTIDE SEQUENCE [LARGE SCALE GENOMIC DNA]</scope>
    <source>
        <strain evidence="18 19">F0357</strain>
    </source>
</reference>
<evidence type="ECO:0000256" key="1">
    <source>
        <dbReference type="ARBA" id="ARBA00000077"/>
    </source>
</evidence>
<dbReference type="Pfam" id="PF01351">
    <property type="entry name" value="RNase_HII"/>
    <property type="match status" value="1"/>
</dbReference>
<evidence type="ECO:0000256" key="9">
    <source>
        <dbReference type="ARBA" id="ARBA00022722"/>
    </source>
</evidence>
<keyword evidence="12 14" id="KW-0378">Hydrolase</keyword>
<feature type="binding site" evidence="14 15">
    <location>
        <position position="82"/>
    </location>
    <ligand>
        <name>a divalent metal cation</name>
        <dbReference type="ChEBI" id="CHEBI:60240"/>
    </ligand>
</feature>
<keyword evidence="11 14" id="KW-0255">Endonuclease</keyword>
<dbReference type="GO" id="GO:0032299">
    <property type="term" value="C:ribonuclease H2 complex"/>
    <property type="evidence" value="ECO:0007669"/>
    <property type="project" value="TreeGrafter"/>
</dbReference>
<evidence type="ECO:0000259" key="17">
    <source>
        <dbReference type="PROSITE" id="PS51975"/>
    </source>
</evidence>
<dbReference type="HOGENOM" id="CLU_036532_2_1_9"/>
<proteinExistence type="inferred from homology"/>
<dbReference type="InterPro" id="IPR022898">
    <property type="entry name" value="RNase_HII"/>
</dbReference>
<name>G9YHW4_9FIRM</name>
<dbReference type="NCBIfam" id="NF000595">
    <property type="entry name" value="PRK00015.1-3"/>
    <property type="match status" value="1"/>
</dbReference>
<evidence type="ECO:0000313" key="19">
    <source>
        <dbReference type="Proteomes" id="UP000005481"/>
    </source>
</evidence>
<dbReference type="GO" id="GO:0043137">
    <property type="term" value="P:DNA replication, removal of RNA primer"/>
    <property type="evidence" value="ECO:0007669"/>
    <property type="project" value="TreeGrafter"/>
</dbReference>
<evidence type="ECO:0000256" key="4">
    <source>
        <dbReference type="ARBA" id="ARBA00004496"/>
    </source>
</evidence>
<evidence type="ECO:0000313" key="18">
    <source>
        <dbReference type="EMBL" id="EHM40394.1"/>
    </source>
</evidence>
<dbReference type="AlphaFoldDB" id="G9YHW4"/>
<accession>G9YHW4</accession>
<sequence length="263" mass="29226">MIDIAALTVSELKILLEREGEHIGPLLALMLKDERKSVRKLAEGYSRKEERRKKEEARLQGMLKYETMFYHKGAQYIAGIDEVGRGPVAGPVTVAAVILPAGWTCPGINDSKKIPPEKREVLYDAVMDNAVAVSCICKSEKEIDALDIYHATQQAMYEAVAALAVRPNAVLVDAMPLPDLGIAHASLIGGDSRSLSIAAASIIAKVSRDRIMVDYDARYPQYGFARHKGYLTQRHRDAIAMYGPCPIHRRSFEPVRSMVHFHR</sequence>
<organism evidence="18 19">
    <name type="scientific">Anaeroglobus geminatus F0357</name>
    <dbReference type="NCBI Taxonomy" id="861450"/>
    <lineage>
        <taxon>Bacteria</taxon>
        <taxon>Bacillati</taxon>
        <taxon>Bacillota</taxon>
        <taxon>Negativicutes</taxon>
        <taxon>Veillonellales</taxon>
        <taxon>Veillonellaceae</taxon>
        <taxon>Anaeroglobus</taxon>
    </lineage>
</organism>
<dbReference type="Gene3D" id="3.30.420.10">
    <property type="entry name" value="Ribonuclease H-like superfamily/Ribonuclease H"/>
    <property type="match status" value="1"/>
</dbReference>
<keyword evidence="8 14" id="KW-0963">Cytoplasm</keyword>
<dbReference type="EMBL" id="AGCJ01000046">
    <property type="protein sequence ID" value="EHM40394.1"/>
    <property type="molecule type" value="Genomic_DNA"/>
</dbReference>
<dbReference type="Proteomes" id="UP000005481">
    <property type="component" value="Unassembled WGS sequence"/>
</dbReference>
<evidence type="ECO:0000256" key="14">
    <source>
        <dbReference type="HAMAP-Rule" id="MF_00052"/>
    </source>
</evidence>
<dbReference type="PANTHER" id="PTHR10954:SF18">
    <property type="entry name" value="RIBONUCLEASE HII"/>
    <property type="match status" value="1"/>
</dbReference>
<dbReference type="InterPro" id="IPR036397">
    <property type="entry name" value="RNaseH_sf"/>
</dbReference>
<dbReference type="STRING" id="861450.HMPREF0080_01248"/>
<dbReference type="PROSITE" id="PS51975">
    <property type="entry name" value="RNASE_H_2"/>
    <property type="match status" value="1"/>
</dbReference>
<evidence type="ECO:0000256" key="3">
    <source>
        <dbReference type="ARBA" id="ARBA00004065"/>
    </source>
</evidence>
<evidence type="ECO:0000256" key="16">
    <source>
        <dbReference type="RuleBase" id="RU003515"/>
    </source>
</evidence>